<evidence type="ECO:0000256" key="3">
    <source>
        <dbReference type="ARBA" id="ARBA00023043"/>
    </source>
</evidence>
<dbReference type="GO" id="GO:0045732">
    <property type="term" value="P:positive regulation of protein catabolic process"/>
    <property type="evidence" value="ECO:0007669"/>
    <property type="project" value="TreeGrafter"/>
</dbReference>
<keyword evidence="3 4" id="KW-0040">ANK repeat</keyword>
<dbReference type="InterPro" id="IPR002110">
    <property type="entry name" value="Ankyrin_rpt"/>
</dbReference>
<dbReference type="InterPro" id="IPR051573">
    <property type="entry name" value="Ankyrin-SOCS_box_domain"/>
</dbReference>
<dbReference type="Proteomes" id="UP000663828">
    <property type="component" value="Unassembled WGS sequence"/>
</dbReference>
<comment type="caution">
    <text evidence="5">The sequence shown here is derived from an EMBL/GenBank/DDBJ whole genome shotgun (WGS) entry which is preliminary data.</text>
</comment>
<accession>A0A815JVV0</accession>
<dbReference type="PANTHER" id="PTHR24136">
    <property type="entry name" value="SOWAH (DROSOPHILA) HOMOLOG"/>
    <property type="match status" value="1"/>
</dbReference>
<protein>
    <submittedName>
        <fullName evidence="5">Uncharacterized protein</fullName>
    </submittedName>
</protein>
<reference evidence="5" key="1">
    <citation type="submission" date="2021-02" db="EMBL/GenBank/DDBJ databases">
        <authorList>
            <person name="Nowell W R."/>
        </authorList>
    </citation>
    <scope>NUCLEOTIDE SEQUENCE</scope>
</reference>
<organism evidence="5 6">
    <name type="scientific">Adineta ricciae</name>
    <name type="common">Rotifer</name>
    <dbReference type="NCBI Taxonomy" id="249248"/>
    <lineage>
        <taxon>Eukaryota</taxon>
        <taxon>Metazoa</taxon>
        <taxon>Spiralia</taxon>
        <taxon>Gnathifera</taxon>
        <taxon>Rotifera</taxon>
        <taxon>Eurotatoria</taxon>
        <taxon>Bdelloidea</taxon>
        <taxon>Adinetida</taxon>
        <taxon>Adinetidae</taxon>
        <taxon>Adineta</taxon>
    </lineage>
</organism>
<keyword evidence="6" id="KW-1185">Reference proteome</keyword>
<gene>
    <name evidence="5" type="ORF">XAT740_LOCUS33291</name>
</gene>
<dbReference type="Pfam" id="PF12796">
    <property type="entry name" value="Ank_2"/>
    <property type="match status" value="1"/>
</dbReference>
<dbReference type="PROSITE" id="PS50088">
    <property type="entry name" value="ANK_REPEAT"/>
    <property type="match status" value="1"/>
</dbReference>
<dbReference type="AlphaFoldDB" id="A0A815JVV0"/>
<comment type="similarity">
    <text evidence="1">Belongs to the ankyrin SOCS box (ASB) family.</text>
</comment>
<dbReference type="EMBL" id="CAJNOR010003168">
    <property type="protein sequence ID" value="CAF1385123.1"/>
    <property type="molecule type" value="Genomic_DNA"/>
</dbReference>
<feature type="repeat" description="ANK" evidence="4">
    <location>
        <begin position="129"/>
        <end position="161"/>
    </location>
</feature>
<dbReference type="Gene3D" id="1.25.40.20">
    <property type="entry name" value="Ankyrin repeat-containing domain"/>
    <property type="match status" value="1"/>
</dbReference>
<dbReference type="InterPro" id="IPR036770">
    <property type="entry name" value="Ankyrin_rpt-contain_sf"/>
</dbReference>
<keyword evidence="2" id="KW-0677">Repeat</keyword>
<evidence type="ECO:0000313" key="6">
    <source>
        <dbReference type="Proteomes" id="UP000663828"/>
    </source>
</evidence>
<sequence length="359" mass="41681">MNQKTGLKRTKCTICSGLSLNANENGENFCEKYFLNFLIDLREKFHDPSQTEEYFQNSAFDDDDHINQISCTGLTLMHVNVLGGREDSNGDQSEQGNLAFMPLYEENIAMEICQLLLKRGASPHGNSIYEMRPLHIAIRRQWTRMTRLLLEAGANPSLPEKDMYASRPMDIAVVNDDPETVELLHTFGASLNGVKSMFYLTPLAEAFMRGYYDVFKVLLERGAKPVLDLHWNTFRSFGKQLFDVGTKGRQRFVQLMYDHGADIETEFRLRTIRIEPNGITDFEPRYAFCCDPIYIGDLDSAIFIKWMCKCRSLKELCRLTIRRYLFKTFKNGFKCLLDLKQQCSLNDRLYRYIMFRNSI</sequence>
<evidence type="ECO:0000256" key="2">
    <source>
        <dbReference type="ARBA" id="ARBA00022737"/>
    </source>
</evidence>
<evidence type="ECO:0000256" key="1">
    <source>
        <dbReference type="ARBA" id="ARBA00005949"/>
    </source>
</evidence>
<dbReference type="PANTHER" id="PTHR24136:SF15">
    <property type="entry name" value="ANK_REP_REGION DOMAIN-CONTAINING PROTEIN"/>
    <property type="match status" value="1"/>
</dbReference>
<name>A0A815JVV0_ADIRI</name>
<evidence type="ECO:0000256" key="4">
    <source>
        <dbReference type="PROSITE-ProRule" id="PRU00023"/>
    </source>
</evidence>
<evidence type="ECO:0000313" key="5">
    <source>
        <dbReference type="EMBL" id="CAF1385123.1"/>
    </source>
</evidence>
<proteinExistence type="inferred from homology"/>
<dbReference type="SMART" id="SM00248">
    <property type="entry name" value="ANK"/>
    <property type="match status" value="4"/>
</dbReference>
<dbReference type="GO" id="GO:0016567">
    <property type="term" value="P:protein ubiquitination"/>
    <property type="evidence" value="ECO:0007669"/>
    <property type="project" value="TreeGrafter"/>
</dbReference>
<dbReference type="SUPFAM" id="SSF48403">
    <property type="entry name" value="Ankyrin repeat"/>
    <property type="match status" value="1"/>
</dbReference>